<reference evidence="1" key="2">
    <citation type="submission" date="2022-03" db="EMBL/GenBank/DDBJ databases">
        <title>Draft title - Genomic analysis of global carrot germplasm unveils the trajectory of domestication and the origin of high carotenoid orange carrot.</title>
        <authorList>
            <person name="Iorizzo M."/>
            <person name="Ellison S."/>
            <person name="Senalik D."/>
            <person name="Macko-Podgorni A."/>
            <person name="Grzebelus D."/>
            <person name="Bostan H."/>
            <person name="Rolling W."/>
            <person name="Curaba J."/>
            <person name="Simon P."/>
        </authorList>
    </citation>
    <scope>NUCLEOTIDE SEQUENCE</scope>
    <source>
        <tissue evidence="1">Leaf</tissue>
    </source>
</reference>
<reference evidence="1" key="1">
    <citation type="journal article" date="2016" name="Nat. Genet.">
        <title>A high-quality carrot genome assembly provides new insights into carotenoid accumulation and asterid genome evolution.</title>
        <authorList>
            <person name="Iorizzo M."/>
            <person name="Ellison S."/>
            <person name="Senalik D."/>
            <person name="Zeng P."/>
            <person name="Satapoomin P."/>
            <person name="Huang J."/>
            <person name="Bowman M."/>
            <person name="Iovene M."/>
            <person name="Sanseverino W."/>
            <person name="Cavagnaro P."/>
            <person name="Yildiz M."/>
            <person name="Macko-Podgorni A."/>
            <person name="Moranska E."/>
            <person name="Grzebelus E."/>
            <person name="Grzebelus D."/>
            <person name="Ashrafi H."/>
            <person name="Zheng Z."/>
            <person name="Cheng S."/>
            <person name="Spooner D."/>
            <person name="Van Deynze A."/>
            <person name="Simon P."/>
        </authorList>
    </citation>
    <scope>NUCLEOTIDE SEQUENCE</scope>
    <source>
        <tissue evidence="1">Leaf</tissue>
    </source>
</reference>
<gene>
    <name evidence="1" type="ORF">DCAR_0206515</name>
</gene>
<name>A0A166D119_DAUCS</name>
<dbReference type="Proteomes" id="UP000077755">
    <property type="component" value="Chromosome 2"/>
</dbReference>
<dbReference type="EMBL" id="CP093344">
    <property type="protein sequence ID" value="WOG87292.1"/>
    <property type="molecule type" value="Genomic_DNA"/>
</dbReference>
<dbReference type="PANTHER" id="PTHR31676">
    <property type="entry name" value="T31J12.3 PROTEIN-RELATED"/>
    <property type="match status" value="1"/>
</dbReference>
<evidence type="ECO:0000313" key="1">
    <source>
        <dbReference type="EMBL" id="WOG87292.1"/>
    </source>
</evidence>
<dbReference type="SUPFAM" id="SSF141562">
    <property type="entry name" value="At5g01610-like"/>
    <property type="match status" value="1"/>
</dbReference>
<dbReference type="AlphaFoldDB" id="A0A166D119"/>
<dbReference type="Gene3D" id="2.30.240.10">
    <property type="entry name" value="At5g01610-like"/>
    <property type="match status" value="1"/>
</dbReference>
<dbReference type="KEGG" id="dcr:108208017"/>
<dbReference type="PANTHER" id="PTHR31676:SF76">
    <property type="entry name" value="OS05G0362300 PROTEIN"/>
    <property type="match status" value="1"/>
</dbReference>
<keyword evidence="2" id="KW-1185">Reference proteome</keyword>
<dbReference type="Pfam" id="PF04398">
    <property type="entry name" value="DUF538"/>
    <property type="match status" value="1"/>
</dbReference>
<dbReference type="InterPro" id="IPR007493">
    <property type="entry name" value="DUF538"/>
</dbReference>
<dbReference type="OrthoDB" id="1897482at2759"/>
<accession>A0A166D119</accession>
<evidence type="ECO:0000313" key="2">
    <source>
        <dbReference type="Proteomes" id="UP000077755"/>
    </source>
</evidence>
<sequence>MSSLHLLISLLISLPLLSTSTPSVYEVLQQYNFPVGLLPVGITRYELDTNTGKFQVYLDDSCQFDVEGYTLKYKSTISGTISTNKLKDLSGISVKVLLFWLNIGEVSRDGDELEFSVGIVSADFDVENFEESPQCGCGFDCNGGVGMGKRDRSWYLNRFLYPSLD</sequence>
<dbReference type="Gramene" id="KZN04601">
    <property type="protein sequence ID" value="KZN04601"/>
    <property type="gene ID" value="DCAR_005438"/>
</dbReference>
<organism evidence="1 2">
    <name type="scientific">Daucus carota subsp. sativus</name>
    <name type="common">Carrot</name>
    <dbReference type="NCBI Taxonomy" id="79200"/>
    <lineage>
        <taxon>Eukaryota</taxon>
        <taxon>Viridiplantae</taxon>
        <taxon>Streptophyta</taxon>
        <taxon>Embryophyta</taxon>
        <taxon>Tracheophyta</taxon>
        <taxon>Spermatophyta</taxon>
        <taxon>Magnoliopsida</taxon>
        <taxon>eudicotyledons</taxon>
        <taxon>Gunneridae</taxon>
        <taxon>Pentapetalae</taxon>
        <taxon>asterids</taxon>
        <taxon>campanulids</taxon>
        <taxon>Apiales</taxon>
        <taxon>Apiaceae</taxon>
        <taxon>Apioideae</taxon>
        <taxon>Scandiceae</taxon>
        <taxon>Daucinae</taxon>
        <taxon>Daucus</taxon>
        <taxon>Daucus sect. Daucus</taxon>
    </lineage>
</organism>
<dbReference type="OMA" id="KPMAYEM"/>
<protein>
    <submittedName>
        <fullName evidence="1">Uncharacterized protein</fullName>
    </submittedName>
</protein>
<dbReference type="InterPro" id="IPR036758">
    <property type="entry name" value="At5g01610-like"/>
</dbReference>
<proteinExistence type="predicted"/>